<proteinExistence type="predicted"/>
<keyword evidence="1" id="KW-0812">Transmembrane</keyword>
<gene>
    <name evidence="3" type="ORF">CWI83_04770</name>
</gene>
<dbReference type="OrthoDB" id="6017064at2"/>
<name>A0A432ZK41_9GAMM</name>
<dbReference type="InterPro" id="IPR025746">
    <property type="entry name" value="PilX_N_dom"/>
</dbReference>
<accession>A0A432ZK41</accession>
<evidence type="ECO:0000259" key="2">
    <source>
        <dbReference type="Pfam" id="PF14341"/>
    </source>
</evidence>
<dbReference type="Proteomes" id="UP000288279">
    <property type="component" value="Unassembled WGS sequence"/>
</dbReference>
<protein>
    <recommendedName>
        <fullName evidence="2">Type 4 fimbrial biogenesis protein PilX N-terminal domain-containing protein</fullName>
    </recommendedName>
</protein>
<keyword evidence="4" id="KW-1185">Reference proteome</keyword>
<organism evidence="3 4">
    <name type="scientific">Pseudidiomarina taiwanensis</name>
    <dbReference type="NCBI Taxonomy" id="337250"/>
    <lineage>
        <taxon>Bacteria</taxon>
        <taxon>Pseudomonadati</taxon>
        <taxon>Pseudomonadota</taxon>
        <taxon>Gammaproteobacteria</taxon>
        <taxon>Alteromonadales</taxon>
        <taxon>Idiomarinaceae</taxon>
        <taxon>Pseudidiomarina</taxon>
    </lineage>
</organism>
<dbReference type="AlphaFoldDB" id="A0A432ZK41"/>
<dbReference type="Pfam" id="PF14341">
    <property type="entry name" value="PilX_N"/>
    <property type="match status" value="1"/>
</dbReference>
<comment type="caution">
    <text evidence="3">The sequence shown here is derived from an EMBL/GenBank/DDBJ whole genome shotgun (WGS) entry which is preliminary data.</text>
</comment>
<sequence>MRSSKGYATLTLTVLLLAVIILVTLYTARFKMQEQRIMRNHQAAQEANLIADAALEQTIMIIDDDRTDLNRTFTATIAGASYTATLAATRYEDTPHGDVDIVDITIQAQSADDRGRRQVQQQVAVLPLLRSAPDTPVAIRGSMNVSGSFEVVANPNGGGDGVPLSIWTSGDVDINGNGTTCGQQEFAEGNCASLPFSERGDHGVDILDNDPNFPSDLLEYLFGVPEAEWESLRYMAPVQYDNCDSLDLYSIGLIWVNGSCTINTAQVGSEANPVALIVQDGNVTMNGSITVYGMVFAFTTPGETTSYALKMNGEARVEGAVMANRDPDLSNGNLTVRYNESVLTHIVTNDAFRRIYRVGGSWHDF</sequence>
<evidence type="ECO:0000313" key="3">
    <source>
        <dbReference type="EMBL" id="RUO78346.1"/>
    </source>
</evidence>
<reference evidence="3 4" key="1">
    <citation type="journal article" date="2011" name="Front. Microbiol.">
        <title>Genomic signatures of strain selection and enhancement in Bacillus atrophaeus var. globigii, a historical biowarfare simulant.</title>
        <authorList>
            <person name="Gibbons H.S."/>
            <person name="Broomall S.M."/>
            <person name="McNew L.A."/>
            <person name="Daligault H."/>
            <person name="Chapman C."/>
            <person name="Bruce D."/>
            <person name="Karavis M."/>
            <person name="Krepps M."/>
            <person name="McGregor P.A."/>
            <person name="Hong C."/>
            <person name="Park K.H."/>
            <person name="Akmal A."/>
            <person name="Feldman A."/>
            <person name="Lin J.S."/>
            <person name="Chang W.E."/>
            <person name="Higgs B.W."/>
            <person name="Demirev P."/>
            <person name="Lindquist J."/>
            <person name="Liem A."/>
            <person name="Fochler E."/>
            <person name="Read T.D."/>
            <person name="Tapia R."/>
            <person name="Johnson S."/>
            <person name="Bishop-Lilly K.A."/>
            <person name="Detter C."/>
            <person name="Han C."/>
            <person name="Sozhamannan S."/>
            <person name="Rosenzweig C.N."/>
            <person name="Skowronski E.W."/>
        </authorList>
    </citation>
    <scope>NUCLEOTIDE SEQUENCE [LARGE SCALE GENOMIC DNA]</scope>
    <source>
        <strain evidence="3 4">PIT1</strain>
    </source>
</reference>
<keyword evidence="1" id="KW-1133">Transmembrane helix</keyword>
<keyword evidence="1" id="KW-0472">Membrane</keyword>
<feature type="transmembrane region" description="Helical" evidence="1">
    <location>
        <begin position="6"/>
        <end position="28"/>
    </location>
</feature>
<feature type="domain" description="Type 4 fimbrial biogenesis protein PilX N-terminal" evidence="2">
    <location>
        <begin position="6"/>
        <end position="56"/>
    </location>
</feature>
<evidence type="ECO:0000256" key="1">
    <source>
        <dbReference type="SAM" id="Phobius"/>
    </source>
</evidence>
<dbReference type="RefSeq" id="WP_126826468.1">
    <property type="nucleotide sequence ID" value="NZ_PIQG01000002.1"/>
</dbReference>
<dbReference type="EMBL" id="PIQG01000002">
    <property type="protein sequence ID" value="RUO78346.1"/>
    <property type="molecule type" value="Genomic_DNA"/>
</dbReference>
<evidence type="ECO:0000313" key="4">
    <source>
        <dbReference type="Proteomes" id="UP000288279"/>
    </source>
</evidence>